<name>A0A4U5U673_COLLU</name>
<gene>
    <name evidence="5" type="ORF">D9C73_003810</name>
</gene>
<accession>A0A4U5U673</accession>
<feature type="coiled-coil region" evidence="2">
    <location>
        <begin position="185"/>
        <end position="212"/>
    </location>
</feature>
<dbReference type="AlphaFoldDB" id="A0A4U5U673"/>
<dbReference type="Gene3D" id="1.10.287.2510">
    <property type="match status" value="1"/>
</dbReference>
<proteinExistence type="predicted"/>
<feature type="region of interest" description="Disordered" evidence="3">
    <location>
        <begin position="285"/>
        <end position="330"/>
    </location>
</feature>
<dbReference type="Gene3D" id="2.30.29.30">
    <property type="entry name" value="Pleckstrin-homology domain (PH domain)/Phosphotyrosine-binding domain (PTB)"/>
    <property type="match status" value="1"/>
</dbReference>
<protein>
    <submittedName>
        <fullName evidence="5">A-kinase anchor protein 13</fullName>
    </submittedName>
</protein>
<feature type="compositionally biased region" description="Basic and acidic residues" evidence="3">
    <location>
        <begin position="320"/>
        <end position="330"/>
    </location>
</feature>
<feature type="region of interest" description="Disordered" evidence="3">
    <location>
        <begin position="494"/>
        <end position="629"/>
    </location>
</feature>
<dbReference type="EMBL" id="CM014081">
    <property type="protein sequence ID" value="TKS69743.1"/>
    <property type="molecule type" value="Genomic_DNA"/>
</dbReference>
<dbReference type="GO" id="GO:0071875">
    <property type="term" value="P:adrenergic receptor signaling pathway"/>
    <property type="evidence" value="ECO:0007669"/>
    <property type="project" value="TreeGrafter"/>
</dbReference>
<dbReference type="InterPro" id="IPR001849">
    <property type="entry name" value="PH_domain"/>
</dbReference>
<dbReference type="GO" id="GO:0035023">
    <property type="term" value="P:regulation of Rho protein signal transduction"/>
    <property type="evidence" value="ECO:0007669"/>
    <property type="project" value="TreeGrafter"/>
</dbReference>
<feature type="compositionally biased region" description="Polar residues" evidence="3">
    <location>
        <begin position="564"/>
        <end position="585"/>
    </location>
</feature>
<keyword evidence="2" id="KW-0175">Coiled coil</keyword>
<dbReference type="PROSITE" id="PS50003">
    <property type="entry name" value="PH_DOMAIN"/>
    <property type="match status" value="1"/>
</dbReference>
<sequence length="629" mass="71673">MLNAESEEDYEDLTDAVRLVKEVIAAVDSKVNEHEKRRRLKDFHGRMDSKSIMMMKSGQMFAREDLLRRRLIHDGVLQLKNSQGRLKDVHALLLSDVFVFLQEKDQKFDQRSTVISLQKLIVREVANEERGLFLITAGIEKPEMMEVLANSKDERNTWMQLIQEAMQSMEKDEDEGIPSETEDDKRQLETKAKEMRDLLKQKDTEIMSLLEEKVQLFRGMWEGLTPSEEGSRQGEPFFRSACSLEPPRGASVMKDALQEVETLQALVNGSLGGAMASIQEGGGTGPVCLPRRAETFGGFDSHQMHSSKSGDREESEDTAGDLRRTESDSVLKKGGNANVLLLLKRNSEVLHSVSNLHLLLSTLQAVVVQQDSFIEDQRQALSERSSSCTSLSRQTSRPSSLIEQEKQRSLEKQRQELASLQRQQTALAEEKRRREKEWDLREQHLTEREGLVHMQEEEVLRQNKVLEEEKRELQNKKEEYQRDLERLRDAQRKLERDREAVQRQLDKMEEIRLAERTPSTTSDESQFPGSSQSLELDPLELSSSSTLTRQQPQRSKPKGKGLNPFTSSSTNLKGSEANNQISKSLLQLAKNKNKEGKEKKKKKGKGGSAQTADPQHLPETSLDGEIFFC</sequence>
<feature type="compositionally biased region" description="Basic and acidic residues" evidence="3">
    <location>
        <begin position="403"/>
        <end position="415"/>
    </location>
</feature>
<feature type="domain" description="PH" evidence="4">
    <location>
        <begin position="70"/>
        <end position="167"/>
    </location>
</feature>
<evidence type="ECO:0000313" key="5">
    <source>
        <dbReference type="EMBL" id="TKS69743.1"/>
    </source>
</evidence>
<dbReference type="Proteomes" id="UP000298787">
    <property type="component" value="Chromosome 4"/>
</dbReference>
<dbReference type="GO" id="GO:0016301">
    <property type="term" value="F:kinase activity"/>
    <property type="evidence" value="ECO:0007669"/>
    <property type="project" value="UniProtKB-KW"/>
</dbReference>
<dbReference type="SUPFAM" id="SSF50729">
    <property type="entry name" value="PH domain-like"/>
    <property type="match status" value="1"/>
</dbReference>
<feature type="region of interest" description="Disordered" evidence="3">
    <location>
        <begin position="384"/>
        <end position="437"/>
    </location>
</feature>
<dbReference type="InterPro" id="IPR041020">
    <property type="entry name" value="PH_16"/>
</dbReference>
<dbReference type="GO" id="GO:0016020">
    <property type="term" value="C:membrane"/>
    <property type="evidence" value="ECO:0007669"/>
    <property type="project" value="TreeGrafter"/>
</dbReference>
<dbReference type="PANTHER" id="PTHR13944:SF18">
    <property type="entry name" value="A-KINASE ANCHOR PROTEIN 13"/>
    <property type="match status" value="1"/>
</dbReference>
<dbReference type="SMART" id="SM00233">
    <property type="entry name" value="PH"/>
    <property type="match status" value="1"/>
</dbReference>
<feature type="compositionally biased region" description="Low complexity" evidence="3">
    <location>
        <begin position="384"/>
        <end position="397"/>
    </location>
</feature>
<organism evidence="5 6">
    <name type="scientific">Collichthys lucidus</name>
    <name type="common">Big head croaker</name>
    <name type="synonym">Sciaena lucida</name>
    <dbReference type="NCBI Taxonomy" id="240159"/>
    <lineage>
        <taxon>Eukaryota</taxon>
        <taxon>Metazoa</taxon>
        <taxon>Chordata</taxon>
        <taxon>Craniata</taxon>
        <taxon>Vertebrata</taxon>
        <taxon>Euteleostomi</taxon>
        <taxon>Actinopterygii</taxon>
        <taxon>Neopterygii</taxon>
        <taxon>Teleostei</taxon>
        <taxon>Neoteleostei</taxon>
        <taxon>Acanthomorphata</taxon>
        <taxon>Eupercaria</taxon>
        <taxon>Sciaenidae</taxon>
        <taxon>Collichthys</taxon>
    </lineage>
</organism>
<dbReference type="GO" id="GO:0015629">
    <property type="term" value="C:actin cytoskeleton"/>
    <property type="evidence" value="ECO:0007669"/>
    <property type="project" value="TreeGrafter"/>
</dbReference>
<dbReference type="InterPro" id="IPR051632">
    <property type="entry name" value="Rho_GEF"/>
</dbReference>
<feature type="compositionally biased region" description="Low complexity" evidence="3">
    <location>
        <begin position="530"/>
        <end position="554"/>
    </location>
</feature>
<feature type="compositionally biased region" description="Basic and acidic residues" evidence="3">
    <location>
        <begin position="428"/>
        <end position="437"/>
    </location>
</feature>
<keyword evidence="6" id="KW-1185">Reference proteome</keyword>
<evidence type="ECO:0000313" key="6">
    <source>
        <dbReference type="Proteomes" id="UP000298787"/>
    </source>
</evidence>
<keyword evidence="5" id="KW-0418">Kinase</keyword>
<evidence type="ECO:0000256" key="3">
    <source>
        <dbReference type="SAM" id="MobiDB-lite"/>
    </source>
</evidence>
<keyword evidence="5" id="KW-0808">Transferase</keyword>
<dbReference type="PANTHER" id="PTHR13944">
    <property type="entry name" value="AGAP007712-PA"/>
    <property type="match status" value="1"/>
</dbReference>
<keyword evidence="1" id="KW-0344">Guanine-nucleotide releasing factor</keyword>
<dbReference type="InterPro" id="IPR011993">
    <property type="entry name" value="PH-like_dom_sf"/>
</dbReference>
<dbReference type="STRING" id="240159.A0A4U5U673"/>
<evidence type="ECO:0000256" key="1">
    <source>
        <dbReference type="ARBA" id="ARBA00022658"/>
    </source>
</evidence>
<dbReference type="GO" id="GO:0043123">
    <property type="term" value="P:positive regulation of canonical NF-kappaB signal transduction"/>
    <property type="evidence" value="ECO:0007669"/>
    <property type="project" value="TreeGrafter"/>
</dbReference>
<evidence type="ECO:0000259" key="4">
    <source>
        <dbReference type="PROSITE" id="PS50003"/>
    </source>
</evidence>
<dbReference type="Pfam" id="PF17838">
    <property type="entry name" value="PH_16"/>
    <property type="match status" value="1"/>
</dbReference>
<reference evidence="5 6" key="1">
    <citation type="submission" date="2019-01" db="EMBL/GenBank/DDBJ databases">
        <title>Genome Assembly of Collichthys lucidus.</title>
        <authorList>
            <person name="Cai M."/>
            <person name="Xiao S."/>
        </authorList>
    </citation>
    <scope>NUCLEOTIDE SEQUENCE [LARGE SCALE GENOMIC DNA]</scope>
    <source>
        <strain evidence="5">JT15FE1705JMU</strain>
        <tissue evidence="5">Muscle</tissue>
    </source>
</reference>
<feature type="compositionally biased region" description="Basic and acidic residues" evidence="3">
    <location>
        <begin position="494"/>
        <end position="515"/>
    </location>
</feature>
<evidence type="ECO:0000256" key="2">
    <source>
        <dbReference type="SAM" id="Coils"/>
    </source>
</evidence>
<dbReference type="GO" id="GO:0005085">
    <property type="term" value="F:guanyl-nucleotide exchange factor activity"/>
    <property type="evidence" value="ECO:0007669"/>
    <property type="project" value="UniProtKB-KW"/>
</dbReference>
<feature type="compositionally biased region" description="Polar residues" evidence="3">
    <location>
        <begin position="416"/>
        <end position="426"/>
    </location>
</feature>
<feature type="compositionally biased region" description="Polar residues" evidence="3">
    <location>
        <begin position="517"/>
        <end position="529"/>
    </location>
</feature>
<dbReference type="GO" id="GO:0005078">
    <property type="term" value="F:MAP-kinase scaffold activity"/>
    <property type="evidence" value="ECO:0007669"/>
    <property type="project" value="TreeGrafter"/>
</dbReference>